<evidence type="ECO:0000256" key="3">
    <source>
        <dbReference type="ARBA" id="ARBA00022471"/>
    </source>
</evidence>
<keyword evidence="9" id="KW-1185">Reference proteome</keyword>
<dbReference type="PANTHER" id="PTHR31232">
    <property type="match status" value="1"/>
</dbReference>
<evidence type="ECO:0000313" key="8">
    <source>
        <dbReference type="EMBL" id="KAB2620840.1"/>
    </source>
</evidence>
<dbReference type="OrthoDB" id="1151284at2759"/>
<dbReference type="Proteomes" id="UP000327157">
    <property type="component" value="Chromosome 10"/>
</dbReference>
<comment type="caution">
    <text evidence="8">The sequence shown here is derived from an EMBL/GenBank/DDBJ whole genome shotgun (WGS) entry which is preliminary data.</text>
</comment>
<keyword evidence="5 6" id="KW-0732">Signal</keyword>
<protein>
    <recommendedName>
        <fullName evidence="6">S-protein homolog</fullName>
    </recommendedName>
</protein>
<dbReference type="EMBL" id="SMOL01000695">
    <property type="protein sequence ID" value="KAB2602066.1"/>
    <property type="molecule type" value="Genomic_DNA"/>
</dbReference>
<name>A0A5N5H646_9ROSA</name>
<dbReference type="GO" id="GO:0060320">
    <property type="term" value="P:rejection of self pollen"/>
    <property type="evidence" value="ECO:0007669"/>
    <property type="project" value="UniProtKB-KW"/>
</dbReference>
<gene>
    <name evidence="7" type="ORF">D8674_003071</name>
    <name evidence="8" type="ORF">D8674_039875</name>
</gene>
<proteinExistence type="inferred from homology"/>
<reference evidence="8 9" key="1">
    <citation type="submission" date="2019-09" db="EMBL/GenBank/DDBJ databases">
        <authorList>
            <person name="Ou C."/>
        </authorList>
    </citation>
    <scope>NUCLEOTIDE SEQUENCE [LARGE SCALE GENOMIC DNA]</scope>
    <source>
        <strain evidence="8">S2</strain>
        <tissue evidence="8">Leaf</tissue>
    </source>
</reference>
<evidence type="ECO:0000313" key="7">
    <source>
        <dbReference type="EMBL" id="KAB2602066.1"/>
    </source>
</evidence>
<dbReference type="AlphaFoldDB" id="A0A5N5H646"/>
<comment type="subcellular location">
    <subcellularLocation>
        <location evidence="1 6">Secreted</location>
    </subcellularLocation>
</comment>
<feature type="chain" id="PRO_5034158870" description="S-protein homolog" evidence="6">
    <location>
        <begin position="26"/>
        <end position="134"/>
    </location>
</feature>
<evidence type="ECO:0000256" key="5">
    <source>
        <dbReference type="ARBA" id="ARBA00022729"/>
    </source>
</evidence>
<dbReference type="InterPro" id="IPR010264">
    <property type="entry name" value="Self-incomp_S1"/>
</dbReference>
<reference evidence="8 9" key="2">
    <citation type="submission" date="2019-11" db="EMBL/GenBank/DDBJ databases">
        <title>A de novo genome assembly of a pear dwarfing rootstock.</title>
        <authorList>
            <person name="Wang F."/>
            <person name="Wang J."/>
            <person name="Li S."/>
            <person name="Zhang Y."/>
            <person name="Fang M."/>
            <person name="Ma L."/>
            <person name="Zhao Y."/>
            <person name="Jiang S."/>
        </authorList>
    </citation>
    <scope>NUCLEOTIDE SEQUENCE [LARGE SCALE GENOMIC DNA]</scope>
    <source>
        <strain evidence="8">S2</strain>
        <tissue evidence="8">Leaf</tissue>
    </source>
</reference>
<sequence length="134" mass="15924">MKPGLSYISMFFLLIYLSQIQVTNSMFDKVRVHITDGLTNEALNLHCKSKDDDLGTHYVPVNEEYSWEFRLNFCGTTRFTCDLWWKGGHQTFNAYDATIDVCDEVDCIWRATNDEIYLYNFLKKEYKKKYSWDP</sequence>
<evidence type="ECO:0000256" key="1">
    <source>
        <dbReference type="ARBA" id="ARBA00004613"/>
    </source>
</evidence>
<evidence type="ECO:0000256" key="6">
    <source>
        <dbReference type="RuleBase" id="RU367044"/>
    </source>
</evidence>
<evidence type="ECO:0000313" key="9">
    <source>
        <dbReference type="Proteomes" id="UP000327157"/>
    </source>
</evidence>
<evidence type="ECO:0000256" key="2">
    <source>
        <dbReference type="ARBA" id="ARBA00005581"/>
    </source>
</evidence>
<accession>A0A5N5H646</accession>
<feature type="signal peptide" evidence="6">
    <location>
        <begin position="1"/>
        <end position="25"/>
    </location>
</feature>
<organism evidence="8 9">
    <name type="scientific">Pyrus ussuriensis x Pyrus communis</name>
    <dbReference type="NCBI Taxonomy" id="2448454"/>
    <lineage>
        <taxon>Eukaryota</taxon>
        <taxon>Viridiplantae</taxon>
        <taxon>Streptophyta</taxon>
        <taxon>Embryophyta</taxon>
        <taxon>Tracheophyta</taxon>
        <taxon>Spermatophyta</taxon>
        <taxon>Magnoliopsida</taxon>
        <taxon>eudicotyledons</taxon>
        <taxon>Gunneridae</taxon>
        <taxon>Pentapetalae</taxon>
        <taxon>rosids</taxon>
        <taxon>fabids</taxon>
        <taxon>Rosales</taxon>
        <taxon>Rosaceae</taxon>
        <taxon>Amygdaloideae</taxon>
        <taxon>Maleae</taxon>
        <taxon>Pyrus</taxon>
    </lineage>
</organism>
<dbReference type="Pfam" id="PF05938">
    <property type="entry name" value="Self-incomp_S1"/>
    <property type="match status" value="1"/>
</dbReference>
<dbReference type="EMBL" id="SMOL01000286">
    <property type="protein sequence ID" value="KAB2620840.1"/>
    <property type="molecule type" value="Genomic_DNA"/>
</dbReference>
<comment type="similarity">
    <text evidence="2 6">Belongs to the plant self-incompatibility (S1) protein family.</text>
</comment>
<keyword evidence="3 6" id="KW-0713">Self-incompatibility</keyword>
<evidence type="ECO:0000256" key="4">
    <source>
        <dbReference type="ARBA" id="ARBA00022525"/>
    </source>
</evidence>
<keyword evidence="4 6" id="KW-0964">Secreted</keyword>
<dbReference type="PANTHER" id="PTHR31232:SF164">
    <property type="entry name" value="S-PROTEIN HOMOLOG"/>
    <property type="match status" value="1"/>
</dbReference>
<dbReference type="GO" id="GO:0005576">
    <property type="term" value="C:extracellular region"/>
    <property type="evidence" value="ECO:0007669"/>
    <property type="project" value="UniProtKB-SubCell"/>
</dbReference>